<reference evidence="2 3" key="1">
    <citation type="submission" date="2016-10" db="EMBL/GenBank/DDBJ databases">
        <authorList>
            <person name="Varghese N."/>
            <person name="Submissions S."/>
        </authorList>
    </citation>
    <scope>NUCLEOTIDE SEQUENCE [LARGE SCALE GENOMIC DNA]</scope>
    <source>
        <strain evidence="2 3">WC1T17</strain>
    </source>
</reference>
<evidence type="ECO:0000256" key="1">
    <source>
        <dbReference type="SAM" id="Phobius"/>
    </source>
</evidence>
<feature type="transmembrane region" description="Helical" evidence="1">
    <location>
        <begin position="92"/>
        <end position="112"/>
    </location>
</feature>
<keyword evidence="1" id="KW-0472">Membrane</keyword>
<dbReference type="Pfam" id="PF03729">
    <property type="entry name" value="DUF308"/>
    <property type="match status" value="2"/>
</dbReference>
<sequence length="175" mass="19761">MFKTRQGFNWSLLLIGLLFILSGLFVLSHPKATLALIATLLGILAIIKGIYELWFKQWLEKWTGQKLGKVFILGIVDIILGLLFVFRPLAGINFIVYVFAFWFILDAVLQLSFARILKTFSESYYKIIMVSNLLILLLGVILLFNPLEAGVLVVWVIALFLIITGILQLLAAFAK</sequence>
<feature type="transmembrane region" description="Helical" evidence="1">
    <location>
        <begin position="150"/>
        <end position="174"/>
    </location>
</feature>
<gene>
    <name evidence="2" type="ORF">SAMN05216431_10969</name>
</gene>
<proteinExistence type="predicted"/>
<name>A0ABY1ACL1_9LACO</name>
<dbReference type="Proteomes" id="UP000182089">
    <property type="component" value="Unassembled WGS sequence"/>
</dbReference>
<feature type="transmembrane region" description="Helical" evidence="1">
    <location>
        <begin position="7"/>
        <end position="27"/>
    </location>
</feature>
<comment type="caution">
    <text evidence="2">The sequence shown here is derived from an EMBL/GenBank/DDBJ whole genome shotgun (WGS) entry which is preliminary data.</text>
</comment>
<dbReference type="PANTHER" id="PTHR34989">
    <property type="entry name" value="PROTEIN HDED"/>
    <property type="match status" value="1"/>
</dbReference>
<feature type="transmembrane region" description="Helical" evidence="1">
    <location>
        <begin position="33"/>
        <end position="55"/>
    </location>
</feature>
<dbReference type="InterPro" id="IPR052712">
    <property type="entry name" value="Acid_resist_chaperone_HdeD"/>
</dbReference>
<keyword evidence="1" id="KW-0812">Transmembrane</keyword>
<evidence type="ECO:0000313" key="2">
    <source>
        <dbReference type="EMBL" id="SEM81342.1"/>
    </source>
</evidence>
<dbReference type="InterPro" id="IPR005325">
    <property type="entry name" value="DUF308_memb"/>
</dbReference>
<organism evidence="2 3">
    <name type="scientific">Ligilactobacillus ruminis</name>
    <dbReference type="NCBI Taxonomy" id="1623"/>
    <lineage>
        <taxon>Bacteria</taxon>
        <taxon>Bacillati</taxon>
        <taxon>Bacillota</taxon>
        <taxon>Bacilli</taxon>
        <taxon>Lactobacillales</taxon>
        <taxon>Lactobacillaceae</taxon>
        <taxon>Ligilactobacillus</taxon>
    </lineage>
</organism>
<keyword evidence="1" id="KW-1133">Transmembrane helix</keyword>
<feature type="transmembrane region" description="Helical" evidence="1">
    <location>
        <begin position="124"/>
        <end position="144"/>
    </location>
</feature>
<dbReference type="PANTHER" id="PTHR34989:SF1">
    <property type="entry name" value="PROTEIN HDED"/>
    <property type="match status" value="1"/>
</dbReference>
<evidence type="ECO:0000313" key="3">
    <source>
        <dbReference type="Proteomes" id="UP000182089"/>
    </source>
</evidence>
<feature type="transmembrane region" description="Helical" evidence="1">
    <location>
        <begin position="67"/>
        <end position="86"/>
    </location>
</feature>
<accession>A0ABY1ACL1</accession>
<protein>
    <submittedName>
        <fullName evidence="2">Uncharacterized membrane protein HdeD, DUF308 family</fullName>
    </submittedName>
</protein>
<dbReference type="EMBL" id="FOCC01000009">
    <property type="protein sequence ID" value="SEM81342.1"/>
    <property type="molecule type" value="Genomic_DNA"/>
</dbReference>